<dbReference type="Proteomes" id="UP000695026">
    <property type="component" value="Unplaced"/>
</dbReference>
<dbReference type="AlphaFoldDB" id="A0A9F5IWI3"/>
<dbReference type="CDD" id="cd01257">
    <property type="entry name" value="PH_IRS"/>
    <property type="match status" value="1"/>
</dbReference>
<feature type="region of interest" description="Disordered" evidence="3">
    <location>
        <begin position="935"/>
        <end position="977"/>
    </location>
</feature>
<feature type="compositionally biased region" description="Low complexity" evidence="3">
    <location>
        <begin position="1"/>
        <end position="33"/>
    </location>
</feature>
<dbReference type="PROSITE" id="PS51064">
    <property type="entry name" value="IRS_PTB"/>
    <property type="match status" value="1"/>
</dbReference>
<feature type="domain" description="PH" evidence="4">
    <location>
        <begin position="38"/>
        <end position="150"/>
    </location>
</feature>
<dbReference type="RefSeq" id="XP_025024926.1">
    <property type="nucleotide sequence ID" value="XM_025169158.1"/>
</dbReference>
<dbReference type="Gene3D" id="2.30.29.30">
    <property type="entry name" value="Pleckstrin-homology domain (PH domain)/Phosphotyrosine-binding domain (PTB)"/>
    <property type="match status" value="2"/>
</dbReference>
<feature type="region of interest" description="Disordered" evidence="3">
    <location>
        <begin position="295"/>
        <end position="386"/>
    </location>
</feature>
<evidence type="ECO:0000313" key="6">
    <source>
        <dbReference type="Proteomes" id="UP000695026"/>
    </source>
</evidence>
<dbReference type="CTD" id="8660"/>
<dbReference type="GO" id="GO:0005829">
    <property type="term" value="C:cytosol"/>
    <property type="evidence" value="ECO:0007669"/>
    <property type="project" value="TreeGrafter"/>
</dbReference>
<feature type="domain" description="IRS-type PTB" evidence="5">
    <location>
        <begin position="187"/>
        <end position="291"/>
    </location>
</feature>
<sequence length="1042" mass="111090">MATSPVPESPSSSSAGPNLNNNNNNQQQQQEQQQPPPGVRKCGYLRKQKHGHKRFFVLRAPTGGAAAGEEASPQQPARLEYYESEKKWRSKSTAPKRTIALDACLNIHKRADAKHKHLIALYTRDEYFALAAESESEQEAWYQAITELLRESQAAAQGSPRHPSQLASCEDFSYGQPGCRPPSSAAYREVWQVTLKPKGLGQSRNLTGVHRLCLAARTVGLVRLNCDRPCVTLQLMNIRRCGHSDSFFFMELGRSASTGPGELWMQADDSVVAQNIHETILEAMKALRELVEFRPRSKSQSSSSSSGGGATTVAVTGGGGGGGLSDGIRADSLSGSPLSPETGQIPHSFGIRGSASPLGGQTAIHSGGSLALGHSSSLGPKLTTEPSLASQRLSSCSASASGSPGDLAGFMTFEELGSSPAGDLLPFSSSSATSHHSNTPETPPGWQLDGYIAMERGPFRHQPYPCGEDKVPRKRTYSLTTPAHQGSLPPPVSSASLDEYTLMQATFSRAGYSPKAAYTPYPEDYCDVDIGCSGTSGDRSRSGCSVPKEDGYMPMSPSIACVLPLRTDPGGYMSMRPTSMSAPQQIAQPHSYKANSESSPDGSGYMRMWSTSARLPGESPEERVASEDYISMSPLLLPPLHGPPASDSPVLSTDHFSVLRLGNQASYLGSLSHACQQQSDSHGERKDSDQYVLMSSPTGRQNYTPKGEFFLAPCSSTAMHLSMHHSQTQSSLSQQTGNAQPIHPSLGLLLPSTNEQPFPKEPQSSSGDYVNIGYSLAPTCESSPSLLNSGLGGHRGSRISNYMNLNFDGPQSNAISLGSLEEVLLPGSCPSSGQLDKHYLKIGIQMACLSSPSSEAGDYTEMIFTTATAPPQPISQKPESVRVTGPGPGLKQLTLPGVEAFVFASPPFNPNHGAKVIRADPQGRRRHSSETFLSTTTVTPVSPSFAHNPKRQSSASVENVSLRKNEGLGEEQNSSPMCRETSAGFQNGLNYIAVDASDGSHLAVGDQVGHKGRRPLNGSINGTYASINVLAHNLKKTSLVKE</sequence>
<keyword evidence="7" id="KW-0675">Receptor</keyword>
<keyword evidence="6" id="KW-1185">Reference proteome</keyword>
<evidence type="ECO:0000313" key="7">
    <source>
        <dbReference type="RefSeq" id="XP_025024926.1"/>
    </source>
</evidence>
<evidence type="ECO:0000256" key="2">
    <source>
        <dbReference type="ARBA" id="ARBA00023224"/>
    </source>
</evidence>
<dbReference type="OMA" id="CHRKRTY"/>
<feature type="region of interest" description="Disordered" evidence="3">
    <location>
        <begin position="1"/>
        <end position="43"/>
    </location>
</feature>
<feature type="region of interest" description="Disordered" evidence="3">
    <location>
        <begin position="723"/>
        <end position="744"/>
    </location>
</feature>
<dbReference type="InterPro" id="IPR002404">
    <property type="entry name" value="IRS_PTB"/>
</dbReference>
<dbReference type="InterPro" id="IPR001849">
    <property type="entry name" value="PH_domain"/>
</dbReference>
<evidence type="ECO:0000256" key="1">
    <source>
        <dbReference type="ARBA" id="ARBA00022553"/>
    </source>
</evidence>
<dbReference type="InterPro" id="IPR039011">
    <property type="entry name" value="IRS"/>
</dbReference>
<proteinExistence type="predicted"/>
<gene>
    <name evidence="7" type="primary">IRS2</name>
</gene>
<dbReference type="KEGG" id="pbi:103051591"/>
<feature type="compositionally biased region" description="Low complexity" evidence="3">
    <location>
        <begin position="935"/>
        <end position="945"/>
    </location>
</feature>
<dbReference type="SMART" id="SM00233">
    <property type="entry name" value="PH"/>
    <property type="match status" value="1"/>
</dbReference>
<dbReference type="PANTHER" id="PTHR10614">
    <property type="entry name" value="INSULIN RECEPTOR SUBSTRATE"/>
    <property type="match status" value="1"/>
</dbReference>
<feature type="compositionally biased region" description="Low complexity" evidence="3">
    <location>
        <begin position="365"/>
        <end position="379"/>
    </location>
</feature>
<accession>A0A9F5IWI3</accession>
<feature type="region of interest" description="Disordered" evidence="3">
    <location>
        <begin position="422"/>
        <end position="445"/>
    </location>
</feature>
<dbReference type="SMART" id="SM00310">
    <property type="entry name" value="PTBI"/>
    <property type="match status" value="1"/>
</dbReference>
<dbReference type="GO" id="GO:0008286">
    <property type="term" value="P:insulin receptor signaling pathway"/>
    <property type="evidence" value="ECO:0007669"/>
    <property type="project" value="InterPro"/>
</dbReference>
<dbReference type="GO" id="GO:0043548">
    <property type="term" value="F:phosphatidylinositol 3-kinase binding"/>
    <property type="evidence" value="ECO:0007669"/>
    <property type="project" value="TreeGrafter"/>
</dbReference>
<dbReference type="GO" id="GO:0005158">
    <property type="term" value="F:insulin receptor binding"/>
    <property type="evidence" value="ECO:0007669"/>
    <property type="project" value="InterPro"/>
</dbReference>
<dbReference type="PROSITE" id="PS50003">
    <property type="entry name" value="PH_DOMAIN"/>
    <property type="match status" value="1"/>
</dbReference>
<dbReference type="PRINTS" id="PR00628">
    <property type="entry name" value="INSULINRSI"/>
</dbReference>
<dbReference type="InterPro" id="IPR011993">
    <property type="entry name" value="PH-like_dom_sf"/>
</dbReference>
<feature type="compositionally biased region" description="Polar residues" evidence="3">
    <location>
        <begin position="333"/>
        <end position="342"/>
    </location>
</feature>
<dbReference type="Pfam" id="PF02174">
    <property type="entry name" value="IRS"/>
    <property type="match status" value="1"/>
</dbReference>
<evidence type="ECO:0000256" key="3">
    <source>
        <dbReference type="SAM" id="MobiDB-lite"/>
    </source>
</evidence>
<evidence type="ECO:0000259" key="4">
    <source>
        <dbReference type="PROSITE" id="PS50003"/>
    </source>
</evidence>
<dbReference type="GeneID" id="103051591"/>
<name>A0A9F5IWI3_PYTBI</name>
<dbReference type="SUPFAM" id="SSF50729">
    <property type="entry name" value="PH domain-like"/>
    <property type="match status" value="2"/>
</dbReference>
<dbReference type="FunFam" id="2.30.29.30:FF:000029">
    <property type="entry name" value="Insulin receptor substrate 1"/>
    <property type="match status" value="1"/>
</dbReference>
<feature type="compositionally biased region" description="Low complexity" evidence="3">
    <location>
        <begin position="428"/>
        <end position="437"/>
    </location>
</feature>
<dbReference type="Pfam" id="PF00169">
    <property type="entry name" value="PH"/>
    <property type="match status" value="1"/>
</dbReference>
<evidence type="ECO:0000259" key="5">
    <source>
        <dbReference type="PROSITE" id="PS51064"/>
    </source>
</evidence>
<dbReference type="OrthoDB" id="946068at2759"/>
<feature type="compositionally biased region" description="Gly residues" evidence="3">
    <location>
        <begin position="306"/>
        <end position="325"/>
    </location>
</feature>
<reference evidence="7" key="1">
    <citation type="submission" date="2025-08" db="UniProtKB">
        <authorList>
            <consortium name="RefSeq"/>
        </authorList>
    </citation>
    <scope>IDENTIFICATION</scope>
    <source>
        <tissue evidence="7">Liver</tissue>
    </source>
</reference>
<dbReference type="GO" id="GO:0005886">
    <property type="term" value="C:plasma membrane"/>
    <property type="evidence" value="ECO:0007669"/>
    <property type="project" value="TreeGrafter"/>
</dbReference>
<keyword evidence="2" id="KW-0807">Transducer</keyword>
<organism evidence="6 7">
    <name type="scientific">Python bivittatus</name>
    <name type="common">Burmese python</name>
    <name type="synonym">Python molurus bivittatus</name>
    <dbReference type="NCBI Taxonomy" id="176946"/>
    <lineage>
        <taxon>Eukaryota</taxon>
        <taxon>Metazoa</taxon>
        <taxon>Chordata</taxon>
        <taxon>Craniata</taxon>
        <taxon>Vertebrata</taxon>
        <taxon>Euteleostomi</taxon>
        <taxon>Lepidosauria</taxon>
        <taxon>Squamata</taxon>
        <taxon>Bifurcata</taxon>
        <taxon>Unidentata</taxon>
        <taxon>Episquamata</taxon>
        <taxon>Toxicofera</taxon>
        <taxon>Serpentes</taxon>
        <taxon>Henophidia</taxon>
        <taxon>Pythonidae</taxon>
        <taxon>Python</taxon>
    </lineage>
</organism>
<feature type="compositionally biased region" description="Low complexity" evidence="3">
    <location>
        <begin position="723"/>
        <end position="736"/>
    </location>
</feature>
<dbReference type="SMART" id="SM01244">
    <property type="entry name" value="IRS"/>
    <property type="match status" value="1"/>
</dbReference>
<protein>
    <submittedName>
        <fullName evidence="7">Insulin receptor substrate 2</fullName>
    </submittedName>
</protein>
<dbReference type="PANTHER" id="PTHR10614:SF7">
    <property type="entry name" value="INSULIN RECEPTOR SUBSTRATE 2"/>
    <property type="match status" value="1"/>
</dbReference>
<dbReference type="CDD" id="cd01204">
    <property type="entry name" value="PTB_IRS"/>
    <property type="match status" value="1"/>
</dbReference>
<keyword evidence="1" id="KW-0597">Phosphoprotein</keyword>